<organism evidence="4 5">
    <name type="scientific">Anaerocolumna cellulosilytica</name>
    <dbReference type="NCBI Taxonomy" id="433286"/>
    <lineage>
        <taxon>Bacteria</taxon>
        <taxon>Bacillati</taxon>
        <taxon>Bacillota</taxon>
        <taxon>Clostridia</taxon>
        <taxon>Lachnospirales</taxon>
        <taxon>Lachnospiraceae</taxon>
        <taxon>Anaerocolumna</taxon>
    </lineage>
</organism>
<dbReference type="SUPFAM" id="SSF102405">
    <property type="entry name" value="MCP/YpsA-like"/>
    <property type="match status" value="1"/>
</dbReference>
<dbReference type="InterPro" id="IPR057666">
    <property type="entry name" value="DrpA_SLOG"/>
</dbReference>
<reference evidence="4 5" key="1">
    <citation type="journal article" date="2016" name="Int. J. Syst. Evol. Microbiol.">
        <title>Descriptions of Anaerotaenia torta gen. nov., sp. nov. and Anaerocolumna cellulosilytica gen. nov., sp. nov. isolated from a methanogenic reactor of cattle waste.</title>
        <authorList>
            <person name="Uek A."/>
            <person name="Ohtaki Y."/>
            <person name="Kaku N."/>
            <person name="Ueki K."/>
        </authorList>
    </citation>
    <scope>NUCLEOTIDE SEQUENCE [LARGE SCALE GENOMIC DNA]</scope>
    <source>
        <strain evidence="4 5">SN021</strain>
    </source>
</reference>
<dbReference type="Gene3D" id="1.10.10.10">
    <property type="entry name" value="Winged helix-like DNA-binding domain superfamily/Winged helix DNA-binding domain"/>
    <property type="match status" value="1"/>
</dbReference>
<gene>
    <name evidence="4" type="ORF">acsn021_28250</name>
</gene>
<dbReference type="InterPro" id="IPR003488">
    <property type="entry name" value="DprA"/>
</dbReference>
<evidence type="ECO:0000259" key="3">
    <source>
        <dbReference type="Pfam" id="PF17782"/>
    </source>
</evidence>
<dbReference type="InterPro" id="IPR036388">
    <property type="entry name" value="WH-like_DNA-bd_sf"/>
</dbReference>
<keyword evidence="5" id="KW-1185">Reference proteome</keyword>
<dbReference type="Gene3D" id="3.40.50.450">
    <property type="match status" value="1"/>
</dbReference>
<feature type="domain" description="DprA winged helix" evidence="3">
    <location>
        <begin position="305"/>
        <end position="352"/>
    </location>
</feature>
<comment type="similarity">
    <text evidence="1">Belongs to the DprA/Smf family.</text>
</comment>
<accession>A0A6S6QZQ1</accession>
<dbReference type="Pfam" id="PF02481">
    <property type="entry name" value="DNA_processg_A"/>
    <property type="match status" value="1"/>
</dbReference>
<evidence type="ECO:0000313" key="5">
    <source>
        <dbReference type="Proteomes" id="UP000515561"/>
    </source>
</evidence>
<dbReference type="RefSeq" id="WP_184093937.1">
    <property type="nucleotide sequence ID" value="NZ_AP023367.1"/>
</dbReference>
<dbReference type="NCBIfam" id="TIGR00732">
    <property type="entry name" value="dprA"/>
    <property type="match status" value="1"/>
</dbReference>
<dbReference type="Pfam" id="PF17782">
    <property type="entry name" value="WHD_DprA"/>
    <property type="match status" value="1"/>
</dbReference>
<dbReference type="EMBL" id="AP023367">
    <property type="protein sequence ID" value="BCJ95256.1"/>
    <property type="molecule type" value="Genomic_DNA"/>
</dbReference>
<feature type="domain" description="Smf/DprA SLOG" evidence="2">
    <location>
        <begin position="79"/>
        <end position="287"/>
    </location>
</feature>
<evidence type="ECO:0000259" key="2">
    <source>
        <dbReference type="Pfam" id="PF02481"/>
    </source>
</evidence>
<dbReference type="Proteomes" id="UP000515561">
    <property type="component" value="Chromosome"/>
</dbReference>
<dbReference type="KEGG" id="acel:acsn021_28250"/>
<dbReference type="PANTHER" id="PTHR43022:SF1">
    <property type="entry name" value="PROTEIN SMF"/>
    <property type="match status" value="1"/>
</dbReference>
<dbReference type="PANTHER" id="PTHR43022">
    <property type="entry name" value="PROTEIN SMF"/>
    <property type="match status" value="1"/>
</dbReference>
<dbReference type="GO" id="GO:0009294">
    <property type="term" value="P:DNA-mediated transformation"/>
    <property type="evidence" value="ECO:0007669"/>
    <property type="project" value="InterPro"/>
</dbReference>
<evidence type="ECO:0000313" key="4">
    <source>
        <dbReference type="EMBL" id="BCJ95256.1"/>
    </source>
</evidence>
<dbReference type="AlphaFoldDB" id="A0A6S6QZQ1"/>
<name>A0A6S6QZQ1_9FIRM</name>
<protein>
    <submittedName>
        <fullName evidence="4">DNA processing protein DprA</fullName>
    </submittedName>
</protein>
<proteinExistence type="inferred from homology"/>
<sequence length="361" mass="40530">MTEKEYWFWLCNLEQVGLSKKEKLLNYFGTPEEVYKDTGSGLEEIIQITKEERERILNSKKEKNIKESYAKLTDKGIYFVTKDDVAYPEKLLTIYQPPIALYVKGKLPESNKPSLAVIGARNCTEYGRVMAEKLAAELAGHGLQIISGLAHGIDGYAHKGALSAGGLTYGIEGCGVDICYPKENFHLYMEMIHKGGVISEYAPGCPPRPYHFPLRNRIISGLSDGILVIEAKEKSGSFITVDLGLDEGKNIYALPGRALDPLSIGCNNLIKMGAKLVTGVQDILEDFSITYENYQKDLKKNDKLLETKEKIVYSRLSFLPKHINELTEETKLSIGDLSEILINLEINNYIKQTRTNYYVLI</sequence>
<evidence type="ECO:0000256" key="1">
    <source>
        <dbReference type="ARBA" id="ARBA00006525"/>
    </source>
</evidence>
<dbReference type="InterPro" id="IPR041614">
    <property type="entry name" value="DprA_WH"/>
</dbReference>